<evidence type="ECO:0000313" key="1">
    <source>
        <dbReference type="EMBL" id="QDU56168.1"/>
    </source>
</evidence>
<dbReference type="OrthoDB" id="9986539at2"/>
<evidence type="ECO:0000313" key="2">
    <source>
        <dbReference type="Proteomes" id="UP000315750"/>
    </source>
</evidence>
<dbReference type="EMBL" id="CP036278">
    <property type="protein sequence ID" value="QDU56168.1"/>
    <property type="molecule type" value="Genomic_DNA"/>
</dbReference>
<dbReference type="KEGG" id="amuc:Pan181_23730"/>
<dbReference type="AlphaFoldDB" id="A0A518AN68"/>
<dbReference type="RefSeq" id="WP_145246917.1">
    <property type="nucleotide sequence ID" value="NZ_CP036278.1"/>
</dbReference>
<gene>
    <name evidence="1" type="ORF">Pan181_23730</name>
</gene>
<sequence length="72" mass="8518">MIPLLTRRMQKFASQDCQLVDRDQFCRLLLGFTHMERLDDPVNDMRGLRDLETGKVYLIDRAKLAGISIHWR</sequence>
<protein>
    <submittedName>
        <fullName evidence="1">Uncharacterized protein</fullName>
    </submittedName>
</protein>
<dbReference type="Proteomes" id="UP000315750">
    <property type="component" value="Chromosome"/>
</dbReference>
<name>A0A518AN68_9BACT</name>
<reference evidence="1 2" key="1">
    <citation type="submission" date="2019-02" db="EMBL/GenBank/DDBJ databases">
        <title>Deep-cultivation of Planctomycetes and their phenomic and genomic characterization uncovers novel biology.</title>
        <authorList>
            <person name="Wiegand S."/>
            <person name="Jogler M."/>
            <person name="Boedeker C."/>
            <person name="Pinto D."/>
            <person name="Vollmers J."/>
            <person name="Rivas-Marin E."/>
            <person name="Kohn T."/>
            <person name="Peeters S.H."/>
            <person name="Heuer A."/>
            <person name="Rast P."/>
            <person name="Oberbeckmann S."/>
            <person name="Bunk B."/>
            <person name="Jeske O."/>
            <person name="Meyerdierks A."/>
            <person name="Storesund J.E."/>
            <person name="Kallscheuer N."/>
            <person name="Luecker S."/>
            <person name="Lage O.M."/>
            <person name="Pohl T."/>
            <person name="Merkel B.J."/>
            <person name="Hornburger P."/>
            <person name="Mueller R.-W."/>
            <person name="Bruemmer F."/>
            <person name="Labrenz M."/>
            <person name="Spormann A.M."/>
            <person name="Op den Camp H."/>
            <person name="Overmann J."/>
            <person name="Amann R."/>
            <person name="Jetten M.S.M."/>
            <person name="Mascher T."/>
            <person name="Medema M.H."/>
            <person name="Devos D.P."/>
            <person name="Kaster A.-K."/>
            <person name="Ovreas L."/>
            <person name="Rohde M."/>
            <person name="Galperin M.Y."/>
            <person name="Jogler C."/>
        </authorList>
    </citation>
    <scope>NUCLEOTIDE SEQUENCE [LARGE SCALE GENOMIC DNA]</scope>
    <source>
        <strain evidence="1 2">Pan181</strain>
    </source>
</reference>
<accession>A0A518AN68</accession>
<organism evidence="1 2">
    <name type="scientific">Aeoliella mucimassa</name>
    <dbReference type="NCBI Taxonomy" id="2527972"/>
    <lineage>
        <taxon>Bacteria</taxon>
        <taxon>Pseudomonadati</taxon>
        <taxon>Planctomycetota</taxon>
        <taxon>Planctomycetia</taxon>
        <taxon>Pirellulales</taxon>
        <taxon>Lacipirellulaceae</taxon>
        <taxon>Aeoliella</taxon>
    </lineage>
</organism>
<keyword evidence="2" id="KW-1185">Reference proteome</keyword>
<proteinExistence type="predicted"/>